<dbReference type="EMBL" id="JAVRJZ010000001">
    <property type="protein sequence ID" value="KAK2726788.1"/>
    <property type="molecule type" value="Genomic_DNA"/>
</dbReference>
<protein>
    <recommendedName>
        <fullName evidence="7">Alpha 1,4-glycosyltransferase domain-containing protein</fullName>
    </recommendedName>
</protein>
<accession>A0AA88ICN4</accession>
<dbReference type="Pfam" id="PF04488">
    <property type="entry name" value="Gly_transf_sug"/>
    <property type="match status" value="1"/>
</dbReference>
<dbReference type="Proteomes" id="UP001187531">
    <property type="component" value="Unassembled WGS sequence"/>
</dbReference>
<name>A0AA88ICN4_ARTSF</name>
<keyword evidence="6" id="KW-0472">Membrane</keyword>
<dbReference type="InterPro" id="IPR007652">
    <property type="entry name" value="A1-4-GlycosylTfrase_dom"/>
</dbReference>
<dbReference type="AlphaFoldDB" id="A0AA88ICN4"/>
<organism evidence="8 9">
    <name type="scientific">Artemia franciscana</name>
    <name type="common">Brine shrimp</name>
    <name type="synonym">Artemia sanfranciscana</name>
    <dbReference type="NCBI Taxonomy" id="6661"/>
    <lineage>
        <taxon>Eukaryota</taxon>
        <taxon>Metazoa</taxon>
        <taxon>Ecdysozoa</taxon>
        <taxon>Arthropoda</taxon>
        <taxon>Crustacea</taxon>
        <taxon>Branchiopoda</taxon>
        <taxon>Anostraca</taxon>
        <taxon>Artemiidae</taxon>
        <taxon>Artemia</taxon>
    </lineage>
</organism>
<dbReference type="Pfam" id="PF04572">
    <property type="entry name" value="Gb3_synth"/>
    <property type="match status" value="1"/>
</dbReference>
<dbReference type="PANTHER" id="PTHR12042:SF21">
    <property type="entry name" value="ALPHA1,4-GALACTOSYLTRANSFERASE 1-RELATED"/>
    <property type="match status" value="1"/>
</dbReference>
<keyword evidence="3" id="KW-0328">Glycosyltransferase</keyword>
<dbReference type="GO" id="GO:0000139">
    <property type="term" value="C:Golgi membrane"/>
    <property type="evidence" value="ECO:0007669"/>
    <property type="project" value="UniProtKB-SubCell"/>
</dbReference>
<comment type="subcellular location">
    <subcellularLocation>
        <location evidence="1">Golgi apparatus membrane</location>
        <topology evidence="1">Single-pass type II membrane protein</topology>
    </subcellularLocation>
</comment>
<evidence type="ECO:0000313" key="9">
    <source>
        <dbReference type="Proteomes" id="UP001187531"/>
    </source>
</evidence>
<evidence type="ECO:0000313" key="8">
    <source>
        <dbReference type="EMBL" id="KAK2726788.1"/>
    </source>
</evidence>
<keyword evidence="5" id="KW-0333">Golgi apparatus</keyword>
<comment type="caution">
    <text evidence="8">The sequence shown here is derived from an EMBL/GenBank/DDBJ whole genome shotgun (WGS) entry which is preliminary data.</text>
</comment>
<sequence length="347" mass="40354">MAKTKESKFEGEAPQVEMITQFNFPLLLGLVFFTSLTILRTQWKDVTEGKWLEYQDNVQIYTFEEFSDHHDFNTTFFIESSNAEYLDPRQSCCVEAAVRAQHPYSVAVYMTGIKSDTIQKKNEWINEFSNLKLIHLDADKFFTNGNLERIYNEVKSKSKRKIEHEADLARIALLKKFGGFYVDLDTVLMKPTTQLSSFLLKNFANGIMKYRKGHQIIEEIYRRLNETKSSPVTYTEIGKDLIRRVVEDICHFKRKKNNFAEAAKICNITFLNEETFLPVFWGQWRSIFGKPIKLDSFKVATMNAAYAIHFSSSLTSDIPIIGGKGQIFDQIARKYCPTVHRMLPKFY</sequence>
<comment type="similarity">
    <text evidence="2">Belongs to the glycosyltransferase 32 family.</text>
</comment>
<evidence type="ECO:0000259" key="7">
    <source>
        <dbReference type="Pfam" id="PF04572"/>
    </source>
</evidence>
<evidence type="ECO:0000256" key="6">
    <source>
        <dbReference type="ARBA" id="ARBA00023136"/>
    </source>
</evidence>
<dbReference type="InterPro" id="IPR007577">
    <property type="entry name" value="GlycoTrfase_DXD_sugar-bd_CS"/>
</dbReference>
<evidence type="ECO:0000256" key="5">
    <source>
        <dbReference type="ARBA" id="ARBA00023034"/>
    </source>
</evidence>
<proteinExistence type="inferred from homology"/>
<reference evidence="8" key="1">
    <citation type="submission" date="2023-07" db="EMBL/GenBank/DDBJ databases">
        <title>Chromosome-level genome assembly of Artemia franciscana.</title>
        <authorList>
            <person name="Jo E."/>
        </authorList>
    </citation>
    <scope>NUCLEOTIDE SEQUENCE</scope>
    <source>
        <tissue evidence="8">Whole body</tissue>
    </source>
</reference>
<dbReference type="Gene3D" id="3.90.550.20">
    <property type="match status" value="1"/>
</dbReference>
<dbReference type="GO" id="GO:0016758">
    <property type="term" value="F:hexosyltransferase activity"/>
    <property type="evidence" value="ECO:0007669"/>
    <property type="project" value="UniProtKB-ARBA"/>
</dbReference>
<feature type="domain" description="Alpha 1,4-glycosyltransferase" evidence="7">
    <location>
        <begin position="211"/>
        <end position="342"/>
    </location>
</feature>
<dbReference type="InterPro" id="IPR029044">
    <property type="entry name" value="Nucleotide-diphossugar_trans"/>
</dbReference>
<keyword evidence="9" id="KW-1185">Reference proteome</keyword>
<evidence type="ECO:0000256" key="2">
    <source>
        <dbReference type="ARBA" id="ARBA00009003"/>
    </source>
</evidence>
<dbReference type="SUPFAM" id="SSF53448">
    <property type="entry name" value="Nucleotide-diphospho-sugar transferases"/>
    <property type="match status" value="1"/>
</dbReference>
<evidence type="ECO:0000256" key="4">
    <source>
        <dbReference type="ARBA" id="ARBA00022679"/>
    </source>
</evidence>
<evidence type="ECO:0000256" key="3">
    <source>
        <dbReference type="ARBA" id="ARBA00022676"/>
    </source>
</evidence>
<gene>
    <name evidence="8" type="ORF">QYM36_007586</name>
</gene>
<keyword evidence="4" id="KW-0808">Transferase</keyword>
<dbReference type="GO" id="GO:0006688">
    <property type="term" value="P:glycosphingolipid biosynthetic process"/>
    <property type="evidence" value="ECO:0007669"/>
    <property type="project" value="TreeGrafter"/>
</dbReference>
<dbReference type="PANTHER" id="PTHR12042">
    <property type="entry name" value="LACTOSYLCERAMIDE 4-ALPHA-GALACTOSYLTRANSFERASE ALPHA- 1,4-GALACTOSYLTRANSFERASE"/>
    <property type="match status" value="1"/>
</dbReference>
<evidence type="ECO:0000256" key="1">
    <source>
        <dbReference type="ARBA" id="ARBA00004323"/>
    </source>
</evidence>
<dbReference type="InterPro" id="IPR051981">
    <property type="entry name" value="Glycosyltransf_32"/>
</dbReference>